<dbReference type="EMBL" id="CP048711">
    <property type="protein sequence ID" value="QIB66975.1"/>
    <property type="molecule type" value="Genomic_DNA"/>
</dbReference>
<evidence type="ECO:0000313" key="1">
    <source>
        <dbReference type="EMBL" id="QIB66975.1"/>
    </source>
</evidence>
<accession>A0A6C0U8U0</accession>
<evidence type="ECO:0000313" key="2">
    <source>
        <dbReference type="Proteomes" id="UP000477680"/>
    </source>
</evidence>
<name>A0A6C0U8U0_9GAMM</name>
<reference evidence="1 2" key="1">
    <citation type="submission" date="2020-02" db="EMBL/GenBank/DDBJ databases">
        <title>Genome sequencing for Kineobactrum sp. M2.</title>
        <authorList>
            <person name="Park S.-J."/>
        </authorList>
    </citation>
    <scope>NUCLEOTIDE SEQUENCE [LARGE SCALE GENOMIC DNA]</scope>
    <source>
        <strain evidence="1 2">M2</strain>
    </source>
</reference>
<organism evidence="1 2">
    <name type="scientific">Kineobactrum salinum</name>
    <dbReference type="NCBI Taxonomy" id="2708301"/>
    <lineage>
        <taxon>Bacteria</taxon>
        <taxon>Pseudomonadati</taxon>
        <taxon>Pseudomonadota</taxon>
        <taxon>Gammaproteobacteria</taxon>
        <taxon>Cellvibrionales</taxon>
        <taxon>Halieaceae</taxon>
        <taxon>Kineobactrum</taxon>
    </lineage>
</organism>
<dbReference type="KEGG" id="kim:G3T16_17850"/>
<protein>
    <submittedName>
        <fullName evidence="1">Uncharacterized protein</fullName>
    </submittedName>
</protein>
<dbReference type="AlphaFoldDB" id="A0A6C0U8U0"/>
<dbReference type="Proteomes" id="UP000477680">
    <property type="component" value="Chromosome"/>
</dbReference>
<proteinExistence type="predicted"/>
<keyword evidence="2" id="KW-1185">Reference proteome</keyword>
<dbReference type="RefSeq" id="WP_163496403.1">
    <property type="nucleotide sequence ID" value="NZ_CP048711.1"/>
</dbReference>
<sequence length="90" mass="9816">MKTPQRLIESIQGHQREMSICQGALETIGDLIHRRHGEADLEGISERDLEGFGLAVRAMANAIGTHVEETDGDLDELAILLGEETAQHVA</sequence>
<gene>
    <name evidence="1" type="ORF">G3T16_17850</name>
</gene>